<feature type="compositionally biased region" description="Pro residues" evidence="1">
    <location>
        <begin position="128"/>
        <end position="138"/>
    </location>
</feature>
<organism evidence="3 4">
    <name type="scientific">Sulfitobacter dubius</name>
    <dbReference type="NCBI Taxonomy" id="218673"/>
    <lineage>
        <taxon>Bacteria</taxon>
        <taxon>Pseudomonadati</taxon>
        <taxon>Pseudomonadota</taxon>
        <taxon>Alphaproteobacteria</taxon>
        <taxon>Rhodobacterales</taxon>
        <taxon>Roseobacteraceae</taxon>
        <taxon>Sulfitobacter</taxon>
    </lineage>
</organism>
<accession>A0ABY3ZKE3</accession>
<keyword evidence="2" id="KW-0732">Signal</keyword>
<name>A0ABY3ZKE3_9RHOB</name>
<reference evidence="4" key="1">
    <citation type="journal article" date="2022" name="Microorganisms">
        <title>Beyond the ABCs#Discovery of Three New Plasmid Types in Rhodobacterales (RepQ, RepY, RepW).</title>
        <authorList>
            <person name="Freese H.M."/>
            <person name="Ringel V."/>
            <person name="Overmann J."/>
            <person name="Petersen J."/>
        </authorList>
    </citation>
    <scope>NUCLEOTIDE SEQUENCE [LARGE SCALE GENOMIC DNA]</scope>
    <source>
        <strain evidence="4">DSM 109990</strain>
    </source>
</reference>
<dbReference type="Proteomes" id="UP000831019">
    <property type="component" value="Chromosome"/>
</dbReference>
<proteinExistence type="predicted"/>
<evidence type="ECO:0000313" key="3">
    <source>
        <dbReference type="EMBL" id="UOA14126.1"/>
    </source>
</evidence>
<dbReference type="EMBL" id="CP085144">
    <property type="protein sequence ID" value="UOA14126.1"/>
    <property type="molecule type" value="Genomic_DNA"/>
</dbReference>
<sequence length="144" mass="16219">MPAHHRRTGNPDCAAYMCSMTRFMPLIVLCTMLPLAAHAQEDTEERGLGLMERGAQMFMDGIMDEMGPVMEGFEGFTEAMRPALRDFAREMGPKLTELLDEVEDWSAYQAPEMQPNGDIIIRRKPDHPMVPPETPTEPAPQIDL</sequence>
<keyword evidence="4" id="KW-1185">Reference proteome</keyword>
<evidence type="ECO:0000256" key="2">
    <source>
        <dbReference type="SAM" id="SignalP"/>
    </source>
</evidence>
<feature type="signal peptide" evidence="2">
    <location>
        <begin position="1"/>
        <end position="39"/>
    </location>
</feature>
<protein>
    <recommendedName>
        <fullName evidence="5">ATPases of the AAA+ class</fullName>
    </recommendedName>
</protein>
<evidence type="ECO:0000256" key="1">
    <source>
        <dbReference type="SAM" id="MobiDB-lite"/>
    </source>
</evidence>
<feature type="region of interest" description="Disordered" evidence="1">
    <location>
        <begin position="111"/>
        <end position="144"/>
    </location>
</feature>
<feature type="chain" id="PRO_5045896471" description="ATPases of the AAA+ class" evidence="2">
    <location>
        <begin position="40"/>
        <end position="144"/>
    </location>
</feature>
<gene>
    <name evidence="3" type="ORF">DSM109990_00925</name>
</gene>
<evidence type="ECO:0008006" key="5">
    <source>
        <dbReference type="Google" id="ProtNLM"/>
    </source>
</evidence>
<evidence type="ECO:0000313" key="4">
    <source>
        <dbReference type="Proteomes" id="UP000831019"/>
    </source>
</evidence>